<reference evidence="1" key="1">
    <citation type="submission" date="2014-11" db="EMBL/GenBank/DDBJ databases">
        <authorList>
            <person name="Amaro Gonzalez C."/>
        </authorList>
    </citation>
    <scope>NUCLEOTIDE SEQUENCE</scope>
</reference>
<proteinExistence type="predicted"/>
<organism evidence="1">
    <name type="scientific">Anguilla anguilla</name>
    <name type="common">European freshwater eel</name>
    <name type="synonym">Muraena anguilla</name>
    <dbReference type="NCBI Taxonomy" id="7936"/>
    <lineage>
        <taxon>Eukaryota</taxon>
        <taxon>Metazoa</taxon>
        <taxon>Chordata</taxon>
        <taxon>Craniata</taxon>
        <taxon>Vertebrata</taxon>
        <taxon>Euteleostomi</taxon>
        <taxon>Actinopterygii</taxon>
        <taxon>Neopterygii</taxon>
        <taxon>Teleostei</taxon>
        <taxon>Anguilliformes</taxon>
        <taxon>Anguillidae</taxon>
        <taxon>Anguilla</taxon>
    </lineage>
</organism>
<protein>
    <submittedName>
        <fullName evidence="1">Uncharacterized protein</fullName>
    </submittedName>
</protein>
<name>A0A0E9RY09_ANGAN</name>
<evidence type="ECO:0000313" key="1">
    <source>
        <dbReference type="EMBL" id="JAH33991.1"/>
    </source>
</evidence>
<sequence>MHLYSRIFTEVIVVIQLMQSSNSVDAPCSKVHQHCLT</sequence>
<dbReference type="EMBL" id="GBXM01074586">
    <property type="protein sequence ID" value="JAH33991.1"/>
    <property type="molecule type" value="Transcribed_RNA"/>
</dbReference>
<accession>A0A0E9RY09</accession>
<reference evidence="1" key="2">
    <citation type="journal article" date="2015" name="Fish Shellfish Immunol.">
        <title>Early steps in the European eel (Anguilla anguilla)-Vibrio vulnificus interaction in the gills: Role of the RtxA13 toxin.</title>
        <authorList>
            <person name="Callol A."/>
            <person name="Pajuelo D."/>
            <person name="Ebbesson L."/>
            <person name="Teles M."/>
            <person name="MacKenzie S."/>
            <person name="Amaro C."/>
        </authorList>
    </citation>
    <scope>NUCLEOTIDE SEQUENCE</scope>
</reference>
<dbReference type="AlphaFoldDB" id="A0A0E9RY09"/>